<dbReference type="SMART" id="SM00020">
    <property type="entry name" value="Tryp_SPc"/>
    <property type="match status" value="1"/>
</dbReference>
<keyword evidence="4" id="KW-0732">Signal</keyword>
<feature type="domain" description="Peptidase S1" evidence="11">
    <location>
        <begin position="68"/>
        <end position="317"/>
    </location>
</feature>
<accession>A0A8W7P323</accession>
<dbReference type="InterPro" id="IPR009003">
    <property type="entry name" value="Peptidase_S1_PA"/>
</dbReference>
<evidence type="ECO:0000256" key="7">
    <source>
        <dbReference type="ARBA" id="ARBA00023145"/>
    </source>
</evidence>
<keyword evidence="6" id="KW-0720">Serine protease</keyword>
<dbReference type="Pfam" id="PF00089">
    <property type="entry name" value="Trypsin"/>
    <property type="match status" value="1"/>
</dbReference>
<keyword evidence="5" id="KW-0378">Hydrolase</keyword>
<feature type="transmembrane region" description="Helical" evidence="10">
    <location>
        <begin position="28"/>
        <end position="47"/>
    </location>
</feature>
<comment type="similarity">
    <text evidence="9">Belongs to the peptidase S1 family. CLIP subfamily.</text>
</comment>
<keyword evidence="10" id="KW-0812">Transmembrane</keyword>
<evidence type="ECO:0000256" key="10">
    <source>
        <dbReference type="SAM" id="Phobius"/>
    </source>
</evidence>
<evidence type="ECO:0000313" key="12">
    <source>
        <dbReference type="EnsemblMetazoa" id="ACOM024528-PA.1"/>
    </source>
</evidence>
<dbReference type="Proteomes" id="UP000075882">
    <property type="component" value="Unassembled WGS sequence"/>
</dbReference>
<sequence>LHTAKQLISREGIQGHTYTQEACVSHTFAAIMAGLVLLSLLLISVLLTPQQISAQQCGQVQVLKQGLIFGGTASTPGMWPWHVAVFHRESIRRTSYKCGGTIINRDTVLTAYHCVVENQRPIAAGRLVARAGLFDLDVGGPTVQENRVFDVISPPGASARTFDDDIAILKMQTQFTYDDYVQPVCIRSVRQDIGQLVGAYGTVVGWGWTEHSTTSAELRQANVPVVSAEDCLASDRNLFSQVLTTKVYCAGSRNGTSSCNGDSGGGMFFRMGGYWFLRGLTSFSAVDAKQSGICDSHGYVGYTDVAKYLDWLREQGVRYEDPLQRPGTVSKPVPSDGSTALLRLAVDPKTKKFLQQHGGNVLLRVQLNGRRVETVRGCLQYDTVPGYNETLEYFATDNFRHVGRTHNSKYIRVGMVGPTDGIIRFGKSRFPYGESVSEICLSGWANQNSEVNRHTRTSNSEYVNTPLKIQLTPNVLSKTRPMMFRLEVFDNGNVLLTKDGEKRPFLEFNDNRQRLDLDYIAFTKWNHELFYYYDCPLDTDANGVDDTVLLKCSLA</sequence>
<keyword evidence="10" id="KW-1133">Transmembrane helix</keyword>
<dbReference type="AlphaFoldDB" id="A0A8W7P323"/>
<keyword evidence="7" id="KW-0865">Zymogen</keyword>
<dbReference type="SUPFAM" id="SSF50494">
    <property type="entry name" value="Trypsin-like serine proteases"/>
    <property type="match status" value="1"/>
</dbReference>
<dbReference type="CDD" id="cd00190">
    <property type="entry name" value="Tryp_SPc"/>
    <property type="match status" value="1"/>
</dbReference>
<dbReference type="PROSITE" id="PS50240">
    <property type="entry name" value="TRYPSIN_DOM"/>
    <property type="match status" value="1"/>
</dbReference>
<keyword evidence="2" id="KW-0964">Secreted</keyword>
<dbReference type="PRINTS" id="PR00722">
    <property type="entry name" value="CHYMOTRYPSIN"/>
</dbReference>
<evidence type="ECO:0000256" key="8">
    <source>
        <dbReference type="ARBA" id="ARBA00023157"/>
    </source>
</evidence>
<keyword evidence="8" id="KW-1015">Disulfide bond</keyword>
<evidence type="ECO:0000256" key="4">
    <source>
        <dbReference type="ARBA" id="ARBA00022729"/>
    </source>
</evidence>
<dbReference type="EnsemblMetazoa" id="ACOM024528-RA">
    <property type="protein sequence ID" value="ACOM024528-PA.1"/>
    <property type="gene ID" value="ACOM024528"/>
</dbReference>
<dbReference type="PANTHER" id="PTHR24260">
    <property type="match status" value="1"/>
</dbReference>
<dbReference type="GO" id="GO:0006508">
    <property type="term" value="P:proteolysis"/>
    <property type="evidence" value="ECO:0007669"/>
    <property type="project" value="UniProtKB-KW"/>
</dbReference>
<protein>
    <recommendedName>
        <fullName evidence="11">Peptidase S1 domain-containing protein</fullName>
    </recommendedName>
</protein>
<dbReference type="Pfam" id="PF12248">
    <property type="entry name" value="Methyltransf_FA"/>
    <property type="match status" value="1"/>
</dbReference>
<dbReference type="InterPro" id="IPR051333">
    <property type="entry name" value="CLIP_Serine_Protease"/>
</dbReference>
<dbReference type="Gene3D" id="2.40.10.10">
    <property type="entry name" value="Trypsin-like serine proteases"/>
    <property type="match status" value="1"/>
</dbReference>
<evidence type="ECO:0000256" key="6">
    <source>
        <dbReference type="ARBA" id="ARBA00022825"/>
    </source>
</evidence>
<dbReference type="GO" id="GO:0005576">
    <property type="term" value="C:extracellular region"/>
    <property type="evidence" value="ECO:0007669"/>
    <property type="project" value="UniProtKB-SubCell"/>
</dbReference>
<reference evidence="12" key="1">
    <citation type="submission" date="2022-08" db="UniProtKB">
        <authorList>
            <consortium name="EnsemblMetazoa"/>
        </authorList>
    </citation>
    <scope>IDENTIFICATION</scope>
</reference>
<dbReference type="GO" id="GO:0004252">
    <property type="term" value="F:serine-type endopeptidase activity"/>
    <property type="evidence" value="ECO:0007669"/>
    <property type="project" value="InterPro"/>
</dbReference>
<dbReference type="VEuPathDB" id="VectorBase:ACON2_041571"/>
<proteinExistence type="inferred from homology"/>
<evidence type="ECO:0000256" key="1">
    <source>
        <dbReference type="ARBA" id="ARBA00004613"/>
    </source>
</evidence>
<evidence type="ECO:0000256" key="3">
    <source>
        <dbReference type="ARBA" id="ARBA00022670"/>
    </source>
</evidence>
<evidence type="ECO:0000259" key="11">
    <source>
        <dbReference type="PROSITE" id="PS50240"/>
    </source>
</evidence>
<dbReference type="PANTHER" id="PTHR24260:SF136">
    <property type="entry name" value="GH08193P-RELATED"/>
    <property type="match status" value="1"/>
</dbReference>
<keyword evidence="10" id="KW-0472">Membrane</keyword>
<evidence type="ECO:0000256" key="5">
    <source>
        <dbReference type="ARBA" id="ARBA00022801"/>
    </source>
</evidence>
<dbReference type="InterPro" id="IPR001254">
    <property type="entry name" value="Trypsin_dom"/>
</dbReference>
<dbReference type="InterPro" id="IPR043504">
    <property type="entry name" value="Peptidase_S1_PA_chymotrypsin"/>
</dbReference>
<keyword evidence="3" id="KW-0645">Protease</keyword>
<evidence type="ECO:0000256" key="2">
    <source>
        <dbReference type="ARBA" id="ARBA00022525"/>
    </source>
</evidence>
<organism evidence="12">
    <name type="scientific">Anopheles coluzzii</name>
    <name type="common">African malaria mosquito</name>
    <dbReference type="NCBI Taxonomy" id="1518534"/>
    <lineage>
        <taxon>Eukaryota</taxon>
        <taxon>Metazoa</taxon>
        <taxon>Ecdysozoa</taxon>
        <taxon>Arthropoda</taxon>
        <taxon>Hexapoda</taxon>
        <taxon>Insecta</taxon>
        <taxon>Pterygota</taxon>
        <taxon>Neoptera</taxon>
        <taxon>Endopterygota</taxon>
        <taxon>Diptera</taxon>
        <taxon>Nematocera</taxon>
        <taxon>Culicoidea</taxon>
        <taxon>Culicidae</taxon>
        <taxon>Anophelinae</taxon>
        <taxon>Anopheles</taxon>
    </lineage>
</organism>
<dbReference type="InterPro" id="IPR001314">
    <property type="entry name" value="Peptidase_S1A"/>
</dbReference>
<name>A0A8W7P323_ANOCL</name>
<dbReference type="InterPro" id="IPR022041">
    <property type="entry name" value="Methyltransf_FA"/>
</dbReference>
<comment type="subcellular location">
    <subcellularLocation>
        <location evidence="1">Secreted</location>
    </subcellularLocation>
</comment>
<evidence type="ECO:0000256" key="9">
    <source>
        <dbReference type="ARBA" id="ARBA00024195"/>
    </source>
</evidence>
<dbReference type="FunFam" id="2.40.10.10:FF:000146">
    <property type="entry name" value="Serine protease 53"/>
    <property type="match status" value="1"/>
</dbReference>